<dbReference type="EMBL" id="SRSD01000010">
    <property type="protein sequence ID" value="KAA0888856.1"/>
    <property type="molecule type" value="Genomic_DNA"/>
</dbReference>
<feature type="compositionally biased region" description="Low complexity" evidence="1">
    <location>
        <begin position="69"/>
        <end position="83"/>
    </location>
</feature>
<feature type="region of interest" description="Disordered" evidence="1">
    <location>
        <begin position="61"/>
        <end position="83"/>
    </location>
</feature>
<sequence>MNGTEEQATMMAFDEAAEELATTGLRLLMLLREGTLEGVEREDGSWLIARASLERLKEQGGVPPVKQKGCASSCTASGCASCS</sequence>
<dbReference type="AlphaFoldDB" id="A0A5A9X743"/>
<organism evidence="2 3">
    <name type="scientific">Oryzomonas rubra</name>
    <dbReference type="NCBI Taxonomy" id="2509454"/>
    <lineage>
        <taxon>Bacteria</taxon>
        <taxon>Pseudomonadati</taxon>
        <taxon>Thermodesulfobacteriota</taxon>
        <taxon>Desulfuromonadia</taxon>
        <taxon>Geobacterales</taxon>
        <taxon>Geobacteraceae</taxon>
        <taxon>Oryzomonas</taxon>
    </lineage>
</organism>
<comment type="caution">
    <text evidence="2">The sequence shown here is derived from an EMBL/GenBank/DDBJ whole genome shotgun (WGS) entry which is preliminary data.</text>
</comment>
<gene>
    <name evidence="2" type="ORF">ET418_15880</name>
</gene>
<accession>A0A5A9X743</accession>
<dbReference type="Proteomes" id="UP000324298">
    <property type="component" value="Unassembled WGS sequence"/>
</dbReference>
<keyword evidence="3" id="KW-1185">Reference proteome</keyword>
<evidence type="ECO:0000256" key="1">
    <source>
        <dbReference type="SAM" id="MobiDB-lite"/>
    </source>
</evidence>
<evidence type="ECO:0000313" key="2">
    <source>
        <dbReference type="EMBL" id="KAA0888856.1"/>
    </source>
</evidence>
<reference evidence="2 3" key="1">
    <citation type="submission" date="2019-04" db="EMBL/GenBank/DDBJ databases">
        <title>Geobacter ruber sp. nov., ferric-reducing bacteria isolated from paddy soil.</title>
        <authorList>
            <person name="Xu Z."/>
            <person name="Masuda Y."/>
            <person name="Itoh H."/>
            <person name="Senoo K."/>
        </authorList>
    </citation>
    <scope>NUCLEOTIDE SEQUENCE [LARGE SCALE GENOMIC DNA]</scope>
    <source>
        <strain evidence="2 3">Red88</strain>
    </source>
</reference>
<protein>
    <submittedName>
        <fullName evidence="2">Uncharacterized protein</fullName>
    </submittedName>
</protein>
<dbReference type="RefSeq" id="WP_149309264.1">
    <property type="nucleotide sequence ID" value="NZ_SRSD01000010.1"/>
</dbReference>
<name>A0A5A9X743_9BACT</name>
<evidence type="ECO:0000313" key="3">
    <source>
        <dbReference type="Proteomes" id="UP000324298"/>
    </source>
</evidence>
<dbReference type="OrthoDB" id="9930654at2"/>
<proteinExistence type="predicted"/>